<feature type="domain" description="Conserved virulence factor B first S1" evidence="1">
    <location>
        <begin position="5"/>
        <end position="62"/>
    </location>
</feature>
<sequence>MNELLGQVFTGLIIDENDMMYLVQKNGVTFRFLKTEDTSYKIGESVEGFGYVNQKKEAIFTTIIPQVRIGHYAFGEVTDVRRDLGAFVNIGLPDKDMVVSLDEMPSMKELWPKKGDRLMISLRVDEKDRMWGVLADEAIFHSLSRSGTAEMQNENKKGTIYRLKVAGSYLITDDFYIGFVHPSERYQEPRLGEVVEARVIGVRPDGVLNMSLKPRSYEMINDDAAMILTMLQRNPDHSLPYWDKSAPEEIKEAFGISKGQFKRAIGHLLKEKLIEQSEGQIRLKS</sequence>
<dbReference type="Pfam" id="PF21191">
    <property type="entry name" value="CvfB_1st"/>
    <property type="match status" value="1"/>
</dbReference>
<evidence type="ECO:0000259" key="1">
    <source>
        <dbReference type="Pfam" id="PF13509"/>
    </source>
</evidence>
<dbReference type="InterPro" id="IPR048588">
    <property type="entry name" value="CvfB_S1_2nd"/>
</dbReference>
<evidence type="ECO:0000259" key="2">
    <source>
        <dbReference type="Pfam" id="PF17783"/>
    </source>
</evidence>
<dbReference type="Proteomes" id="UP000030665">
    <property type="component" value="Unassembled WGS sequence"/>
</dbReference>
<dbReference type="AlphaFoldDB" id="A0A077ZJN1"/>
<evidence type="ECO:0000313" key="6">
    <source>
        <dbReference type="Proteomes" id="UP000030665"/>
    </source>
</evidence>
<dbReference type="OrthoDB" id="43714at2759"/>
<dbReference type="Gene3D" id="1.10.10.10">
    <property type="entry name" value="Winged helix-like DNA-binding domain superfamily/Winged helix DNA-binding domain"/>
    <property type="match status" value="1"/>
</dbReference>
<dbReference type="InterPro" id="IPR040764">
    <property type="entry name" value="CvfB_WH"/>
</dbReference>
<evidence type="ECO:0000259" key="3">
    <source>
        <dbReference type="Pfam" id="PF21191"/>
    </source>
</evidence>
<dbReference type="Gene3D" id="2.40.50.140">
    <property type="entry name" value="Nucleic acid-binding proteins"/>
    <property type="match status" value="2"/>
</dbReference>
<dbReference type="InterPro" id="IPR048587">
    <property type="entry name" value="CvfB_S1_3rd"/>
</dbReference>
<dbReference type="InterPro" id="IPR014464">
    <property type="entry name" value="CvfB_fam"/>
</dbReference>
<dbReference type="Pfam" id="PF13509">
    <property type="entry name" value="S1_2"/>
    <property type="match status" value="1"/>
</dbReference>
<feature type="domain" description="Conserved virulence factor B second S1" evidence="3">
    <location>
        <begin position="72"/>
        <end position="132"/>
    </location>
</feature>
<dbReference type="Pfam" id="PF21543">
    <property type="entry name" value="CvfB_2nd"/>
    <property type="match status" value="1"/>
</dbReference>
<dbReference type="Gene3D" id="2.40.50.330">
    <property type="match status" value="1"/>
</dbReference>
<protein>
    <submittedName>
        <fullName evidence="5">S1 2 domain containing protein</fullName>
    </submittedName>
</protein>
<gene>
    <name evidence="5" type="ORF">TTRE_0000711001</name>
</gene>
<organism evidence="5 6">
    <name type="scientific">Trichuris trichiura</name>
    <name type="common">Whipworm</name>
    <name type="synonym">Trichocephalus trichiurus</name>
    <dbReference type="NCBI Taxonomy" id="36087"/>
    <lineage>
        <taxon>Eukaryota</taxon>
        <taxon>Metazoa</taxon>
        <taxon>Ecdysozoa</taxon>
        <taxon>Nematoda</taxon>
        <taxon>Enoplea</taxon>
        <taxon>Dorylaimia</taxon>
        <taxon>Trichinellida</taxon>
        <taxon>Trichuridae</taxon>
        <taxon>Trichuris</taxon>
    </lineage>
</organism>
<dbReference type="Pfam" id="PF17783">
    <property type="entry name" value="WHD_CvfB"/>
    <property type="match status" value="1"/>
</dbReference>
<dbReference type="InterPro" id="IPR039566">
    <property type="entry name" value="CvfB_S1_st"/>
</dbReference>
<reference evidence="5" key="2">
    <citation type="submission" date="2014-03" db="EMBL/GenBank/DDBJ databases">
        <title>The whipworm genome and dual-species transcriptomics of an intimate host-pathogen interaction.</title>
        <authorList>
            <person name="Foth B.J."/>
            <person name="Tsai I.J."/>
            <person name="Reid A.J."/>
            <person name="Bancroft A.J."/>
            <person name="Nichol S."/>
            <person name="Tracey A."/>
            <person name="Holroyd N."/>
            <person name="Cotton J.A."/>
            <person name="Stanley E.J."/>
            <person name="Zarowiecki M."/>
            <person name="Liu J.Z."/>
            <person name="Huckvale T."/>
            <person name="Cooper P.J."/>
            <person name="Grencis R.K."/>
            <person name="Berriman M."/>
        </authorList>
    </citation>
    <scope>NUCLEOTIDE SEQUENCE [LARGE SCALE GENOMIC DNA]</scope>
</reference>
<name>A0A077ZJN1_TRITR</name>
<proteinExistence type="predicted"/>
<accession>A0A077ZJN1</accession>
<evidence type="ECO:0000313" key="5">
    <source>
        <dbReference type="EMBL" id="CDW58785.1"/>
    </source>
</evidence>
<dbReference type="PANTHER" id="PTHR37296:SF1">
    <property type="entry name" value="CONSERVED VIRULENCE FACTOR B"/>
    <property type="match status" value="1"/>
</dbReference>
<dbReference type="PANTHER" id="PTHR37296">
    <property type="entry name" value="CONSERVED VIRULENCE FACTOR B"/>
    <property type="match status" value="1"/>
</dbReference>
<reference evidence="5" key="1">
    <citation type="submission" date="2014-01" db="EMBL/GenBank/DDBJ databases">
        <authorList>
            <person name="Aslett M."/>
        </authorList>
    </citation>
    <scope>NUCLEOTIDE SEQUENCE</scope>
</reference>
<dbReference type="InterPro" id="IPR012340">
    <property type="entry name" value="NA-bd_OB-fold"/>
</dbReference>
<feature type="domain" description="Conserved virulence factor B third S1" evidence="4">
    <location>
        <begin position="140"/>
        <end position="214"/>
    </location>
</feature>
<feature type="domain" description="Conserved virulence factor B-like winged helix" evidence="2">
    <location>
        <begin position="225"/>
        <end position="283"/>
    </location>
</feature>
<dbReference type="EMBL" id="HG806414">
    <property type="protein sequence ID" value="CDW58785.1"/>
    <property type="molecule type" value="Genomic_DNA"/>
</dbReference>
<dbReference type="InterPro" id="IPR036388">
    <property type="entry name" value="WH-like_DNA-bd_sf"/>
</dbReference>
<dbReference type="PIRSF" id="PIRSF012524">
    <property type="entry name" value="YitL_S1"/>
    <property type="match status" value="1"/>
</dbReference>
<evidence type="ECO:0000259" key="4">
    <source>
        <dbReference type="Pfam" id="PF21543"/>
    </source>
</evidence>
<keyword evidence="6" id="KW-1185">Reference proteome</keyword>